<dbReference type="InterPro" id="IPR012340">
    <property type="entry name" value="NA-bd_OB-fold"/>
</dbReference>
<feature type="binding site" evidence="4">
    <location>
        <position position="330"/>
    </location>
    <ligand>
        <name>S-adenosyl-L-methionine</name>
        <dbReference type="ChEBI" id="CHEBI:59789"/>
    </ligand>
</feature>
<evidence type="ECO:0000256" key="3">
    <source>
        <dbReference type="ARBA" id="ARBA00022691"/>
    </source>
</evidence>
<dbReference type="Gene3D" id="3.40.50.150">
    <property type="entry name" value="Vaccinia Virus protein VP39"/>
    <property type="match status" value="1"/>
</dbReference>
<dbReference type="SUPFAM" id="SSF50249">
    <property type="entry name" value="Nucleic acid-binding proteins"/>
    <property type="match status" value="1"/>
</dbReference>
<dbReference type="FunFam" id="2.40.50.1070:FF:000003">
    <property type="entry name" value="23S rRNA (Uracil-5-)-methyltransferase RumA"/>
    <property type="match status" value="1"/>
</dbReference>
<dbReference type="Gene3D" id="2.40.50.1070">
    <property type="match status" value="1"/>
</dbReference>
<evidence type="ECO:0000256" key="2">
    <source>
        <dbReference type="ARBA" id="ARBA00022679"/>
    </source>
</evidence>
<dbReference type="PROSITE" id="PS01230">
    <property type="entry name" value="TRMA_1"/>
    <property type="match status" value="1"/>
</dbReference>
<comment type="similarity">
    <text evidence="4">Belongs to the class I-like SAM-binding methyltransferase superfamily. RNA M5U methyltransferase family.</text>
</comment>
<dbReference type="PANTHER" id="PTHR11061">
    <property type="entry name" value="RNA M5U METHYLTRANSFERASE"/>
    <property type="match status" value="1"/>
</dbReference>
<dbReference type="AlphaFoldDB" id="A0A7C3RJD6"/>
<dbReference type="Pfam" id="PF01938">
    <property type="entry name" value="TRAM"/>
    <property type="match status" value="1"/>
</dbReference>
<evidence type="ECO:0000256" key="5">
    <source>
        <dbReference type="PROSITE-ProRule" id="PRU10015"/>
    </source>
</evidence>
<dbReference type="EMBL" id="DTIN01000009">
    <property type="protein sequence ID" value="HFX13039.1"/>
    <property type="molecule type" value="Genomic_DNA"/>
</dbReference>
<name>A0A7C3RJD6_DICTH</name>
<dbReference type="GO" id="GO:0070041">
    <property type="term" value="F:rRNA (uridine-C5-)-methyltransferase activity"/>
    <property type="evidence" value="ECO:0007669"/>
    <property type="project" value="TreeGrafter"/>
</dbReference>
<evidence type="ECO:0000256" key="1">
    <source>
        <dbReference type="ARBA" id="ARBA00022603"/>
    </source>
</evidence>
<feature type="binding site" evidence="4">
    <location>
        <position position="378"/>
    </location>
    <ligand>
        <name>S-adenosyl-L-methionine</name>
        <dbReference type="ChEBI" id="CHEBI:59789"/>
    </ligand>
</feature>
<dbReference type="InterPro" id="IPR010280">
    <property type="entry name" value="U5_MeTrfase_fam"/>
</dbReference>
<dbReference type="FunFam" id="3.40.50.150:FF:000009">
    <property type="entry name" value="23S rRNA (Uracil(1939)-C(5))-methyltransferase RlmD"/>
    <property type="match status" value="1"/>
</dbReference>
<keyword evidence="2 4" id="KW-0808">Transferase</keyword>
<evidence type="ECO:0000313" key="7">
    <source>
        <dbReference type="EMBL" id="HFX13039.1"/>
    </source>
</evidence>
<feature type="binding site" evidence="4">
    <location>
        <position position="309"/>
    </location>
    <ligand>
        <name>S-adenosyl-L-methionine</name>
        <dbReference type="ChEBI" id="CHEBI:59789"/>
    </ligand>
</feature>
<dbReference type="SUPFAM" id="SSF53335">
    <property type="entry name" value="S-adenosyl-L-methionine-dependent methyltransferases"/>
    <property type="match status" value="1"/>
</dbReference>
<dbReference type="PROSITE" id="PS51687">
    <property type="entry name" value="SAM_MT_RNA_M5U"/>
    <property type="match status" value="1"/>
</dbReference>
<accession>A0A7C3RJD6</accession>
<dbReference type="InterPro" id="IPR030391">
    <property type="entry name" value="MeTrfase_TrmA_CS"/>
</dbReference>
<feature type="domain" description="TRAM" evidence="6">
    <location>
        <begin position="1"/>
        <end position="59"/>
    </location>
</feature>
<proteinExistence type="inferred from homology"/>
<dbReference type="InterPro" id="IPR002792">
    <property type="entry name" value="TRAM_dom"/>
</dbReference>
<feature type="active site" evidence="5">
    <location>
        <position position="405"/>
    </location>
</feature>
<feature type="binding site" evidence="4">
    <location>
        <position position="281"/>
    </location>
    <ligand>
        <name>S-adenosyl-L-methionine</name>
        <dbReference type="ChEBI" id="CHEBI:59789"/>
    </ligand>
</feature>
<dbReference type="PROSITE" id="PS01231">
    <property type="entry name" value="TRMA_2"/>
    <property type="match status" value="1"/>
</dbReference>
<protein>
    <submittedName>
        <fullName evidence="7">23S rRNA (Uracil(1939)-C(5))-methyltransferase RlmD</fullName>
        <ecNumber evidence="7">2.1.1.190</ecNumber>
    </submittedName>
</protein>
<dbReference type="GO" id="GO:0070475">
    <property type="term" value="P:rRNA base methylation"/>
    <property type="evidence" value="ECO:0007669"/>
    <property type="project" value="TreeGrafter"/>
</dbReference>
<evidence type="ECO:0000256" key="4">
    <source>
        <dbReference type="PROSITE-ProRule" id="PRU01024"/>
    </source>
</evidence>
<sequence length="448" mass="51773">MVKVGEEYIVKIDGINSQGQGIAHIEGFVVFVDYGLPSEIVKIRIHTAKKDYAIGKIVDFVEKDTHRVDPLCDVFYRCGGCHLMHVSYEYQLDLKRRIVEDTFKRIGKVNVYIKPVIGMDYPYRYRNKAKIPVGRRNGKIVVGFYKTNTHHIVDIKKCIVQHEDTDGLIETVKEAIKKFRIEIYNELEHKGEIRFMVARRSFAFDELMVILVSKKMLNNAKKIARYFKFKHPNLRSFYININPKRTNEIFGEESRLIWGEEVIKDKIGGFIFEISPVSFFQVNSIQTEKLYSKAVEYLSEDSNLVFDAYCGIGTISLFLSKKAKKVYGIEIERSAIEDAWKNTRINKVKNVEFIWGRSEEVIPRLISEGKIPDAVVLDPPRKGCDKILLDAIINSNVKQIIYISCYPSTLARDINVLVNSGYRVKEVQPVDMFPHTFHVENIVLLEKD</sequence>
<comment type="caution">
    <text evidence="7">The sequence shown here is derived from an EMBL/GenBank/DDBJ whole genome shotgun (WGS) entry which is preliminary data.</text>
</comment>
<dbReference type="PANTHER" id="PTHR11061:SF30">
    <property type="entry name" value="TRNA (URACIL(54)-C(5))-METHYLTRANSFERASE"/>
    <property type="match status" value="1"/>
</dbReference>
<dbReference type="EC" id="2.1.1.190" evidence="7"/>
<dbReference type="CDD" id="cd02440">
    <property type="entry name" value="AdoMet_MTases"/>
    <property type="match status" value="1"/>
</dbReference>
<dbReference type="Pfam" id="PF05958">
    <property type="entry name" value="tRNA_U5-meth_tr"/>
    <property type="match status" value="1"/>
</dbReference>
<feature type="active site" description="Nucleophile" evidence="4">
    <location>
        <position position="405"/>
    </location>
</feature>
<dbReference type="NCBIfam" id="TIGR00479">
    <property type="entry name" value="rumA"/>
    <property type="match status" value="1"/>
</dbReference>
<dbReference type="PROSITE" id="PS50926">
    <property type="entry name" value="TRAM"/>
    <property type="match status" value="1"/>
</dbReference>
<dbReference type="InterPro" id="IPR030390">
    <property type="entry name" value="MeTrfase_TrmA_AS"/>
</dbReference>
<keyword evidence="3 4" id="KW-0949">S-adenosyl-L-methionine</keyword>
<dbReference type="InterPro" id="IPR029063">
    <property type="entry name" value="SAM-dependent_MTases_sf"/>
</dbReference>
<gene>
    <name evidence="7" type="primary">rlmD</name>
    <name evidence="7" type="ORF">ENW00_02635</name>
</gene>
<dbReference type="Gene3D" id="2.40.50.140">
    <property type="entry name" value="Nucleic acid-binding proteins"/>
    <property type="match status" value="1"/>
</dbReference>
<organism evidence="7">
    <name type="scientific">Dictyoglomus thermophilum</name>
    <dbReference type="NCBI Taxonomy" id="14"/>
    <lineage>
        <taxon>Bacteria</taxon>
        <taxon>Pseudomonadati</taxon>
        <taxon>Dictyoglomota</taxon>
        <taxon>Dictyoglomia</taxon>
        <taxon>Dictyoglomales</taxon>
        <taxon>Dictyoglomaceae</taxon>
        <taxon>Dictyoglomus</taxon>
    </lineage>
</organism>
<reference evidence="7" key="1">
    <citation type="journal article" date="2020" name="mSystems">
        <title>Genome- and Community-Level Interaction Insights into Carbon Utilization and Element Cycling Functions of Hydrothermarchaeota in Hydrothermal Sediment.</title>
        <authorList>
            <person name="Zhou Z."/>
            <person name="Liu Y."/>
            <person name="Xu W."/>
            <person name="Pan J."/>
            <person name="Luo Z.H."/>
            <person name="Li M."/>
        </authorList>
    </citation>
    <scope>NUCLEOTIDE SEQUENCE [LARGE SCALE GENOMIC DNA]</scope>
    <source>
        <strain evidence="7">SpSt-81</strain>
    </source>
</reference>
<evidence type="ECO:0000259" key="6">
    <source>
        <dbReference type="PROSITE" id="PS50926"/>
    </source>
</evidence>
<keyword evidence="1 4" id="KW-0489">Methyltransferase</keyword>